<dbReference type="AlphaFoldDB" id="A0A3B1CCN2"/>
<evidence type="ECO:0000313" key="2">
    <source>
        <dbReference type="EMBL" id="VAX21638.1"/>
    </source>
</evidence>
<organism evidence="2">
    <name type="scientific">hydrothermal vent metagenome</name>
    <dbReference type="NCBI Taxonomy" id="652676"/>
    <lineage>
        <taxon>unclassified sequences</taxon>
        <taxon>metagenomes</taxon>
        <taxon>ecological metagenomes</taxon>
    </lineage>
</organism>
<keyword evidence="1" id="KW-1133">Transmembrane helix</keyword>
<dbReference type="InterPro" id="IPR047700">
    <property type="entry name" value="NrtS-like"/>
</dbReference>
<feature type="transmembrane region" description="Helical" evidence="1">
    <location>
        <begin position="9"/>
        <end position="26"/>
    </location>
</feature>
<gene>
    <name evidence="2" type="ORF">MNBD_NITROSPINAE03-1787</name>
</gene>
<keyword evidence="1" id="KW-0812">Transmembrane</keyword>
<reference evidence="2" key="1">
    <citation type="submission" date="2018-06" db="EMBL/GenBank/DDBJ databases">
        <authorList>
            <person name="Zhirakovskaya E."/>
        </authorList>
    </citation>
    <scope>NUCLEOTIDE SEQUENCE</scope>
</reference>
<dbReference type="EMBL" id="UOGB01000212">
    <property type="protein sequence ID" value="VAX21638.1"/>
    <property type="molecule type" value="Genomic_DNA"/>
</dbReference>
<sequence>MKKIVWRSIKFSLVIGTILFLMNHYQLFMGVEMRDYELLQIALTYLVPFGVSYFSSRCEYMENMEKKTG</sequence>
<keyword evidence="1" id="KW-0472">Membrane</keyword>
<dbReference type="NCBIfam" id="NF038050">
    <property type="entry name" value="NrtS"/>
    <property type="match status" value="1"/>
</dbReference>
<accession>A0A3B1CCN2</accession>
<evidence type="ECO:0000256" key="1">
    <source>
        <dbReference type="SAM" id="Phobius"/>
    </source>
</evidence>
<name>A0A3B1CCN2_9ZZZZ</name>
<feature type="transmembrane region" description="Helical" evidence="1">
    <location>
        <begin position="38"/>
        <end position="56"/>
    </location>
</feature>
<proteinExistence type="predicted"/>
<protein>
    <submittedName>
        <fullName evidence="2">Uncharacterized protein</fullName>
    </submittedName>
</protein>